<accession>A0AAW4PVZ1</accession>
<dbReference type="RefSeq" id="WP_220620361.1">
    <property type="nucleotide sequence ID" value="NZ_RKLR01000014.1"/>
</dbReference>
<dbReference type="GO" id="GO:0003700">
    <property type="term" value="F:DNA-binding transcription factor activity"/>
    <property type="evidence" value="ECO:0007669"/>
    <property type="project" value="InterPro"/>
</dbReference>
<evidence type="ECO:0000313" key="3">
    <source>
        <dbReference type="Proteomes" id="UP001430377"/>
    </source>
</evidence>
<dbReference type="SUPFAM" id="SSF46785">
    <property type="entry name" value="Winged helix' DNA-binding domain"/>
    <property type="match status" value="2"/>
</dbReference>
<dbReference type="Gene3D" id="1.10.10.10">
    <property type="entry name" value="Winged helix-like DNA-binding domain superfamily/Winged helix DNA-binding domain"/>
    <property type="match status" value="2"/>
</dbReference>
<dbReference type="InterPro" id="IPR012318">
    <property type="entry name" value="HTH_CRP"/>
</dbReference>
<dbReference type="PANTHER" id="PTHR38600:SF2">
    <property type="entry name" value="SLL0088 PROTEIN"/>
    <property type="match status" value="1"/>
</dbReference>
<dbReference type="SMART" id="SM00419">
    <property type="entry name" value="HTH_CRP"/>
    <property type="match status" value="1"/>
</dbReference>
<dbReference type="InterPro" id="IPR001845">
    <property type="entry name" value="HTH_ArsR_DNA-bd_dom"/>
</dbReference>
<dbReference type="AlphaFoldDB" id="A0AAW4PVZ1"/>
<reference evidence="2 3" key="1">
    <citation type="submission" date="2021-06" db="EMBL/GenBank/DDBJ databases">
        <title>Halomicroarcula sp. a new haloarchaeum isolated from saline soil.</title>
        <authorList>
            <person name="Duran-Viseras A."/>
            <person name="Sanchez-Porro C."/>
            <person name="Ventosa A."/>
        </authorList>
    </citation>
    <scope>NUCLEOTIDE SEQUENCE [LARGE SCALE GENOMIC DNA]</scope>
    <source>
        <strain evidence="2 3">F13</strain>
    </source>
</reference>
<dbReference type="CDD" id="cd00090">
    <property type="entry name" value="HTH_ARSR"/>
    <property type="match status" value="2"/>
</dbReference>
<dbReference type="PANTHER" id="PTHR38600">
    <property type="entry name" value="TRANSCRIPTIONAL REGULATORY PROTEIN"/>
    <property type="match status" value="1"/>
</dbReference>
<feature type="domain" description="HTH arsR-type" evidence="1">
    <location>
        <begin position="151"/>
        <end position="238"/>
    </location>
</feature>
<name>A0AAW4PVZ1_9EURY</name>
<dbReference type="EMBL" id="RKLR01000014">
    <property type="protein sequence ID" value="MBX0325496.1"/>
    <property type="molecule type" value="Genomic_DNA"/>
</dbReference>
<evidence type="ECO:0000259" key="1">
    <source>
        <dbReference type="PROSITE" id="PS50987"/>
    </source>
</evidence>
<dbReference type="Proteomes" id="UP001430377">
    <property type="component" value="Unassembled WGS sequence"/>
</dbReference>
<organism evidence="2 3">
    <name type="scientific">Haloarcula rubra</name>
    <dbReference type="NCBI Taxonomy" id="2487747"/>
    <lineage>
        <taxon>Archaea</taxon>
        <taxon>Methanobacteriati</taxon>
        <taxon>Methanobacteriota</taxon>
        <taxon>Stenosarchaea group</taxon>
        <taxon>Halobacteria</taxon>
        <taxon>Halobacteriales</taxon>
        <taxon>Haloarculaceae</taxon>
        <taxon>Haloarcula</taxon>
    </lineage>
</organism>
<proteinExistence type="predicted"/>
<sequence length="238" mass="25504">MRPLPRAMVVTLVAVAVLTVTPAAATAQSTLAPASGDRTGQAAIYQTETVDYVESVSDSRTTYADVVTSAAAGGRGHTTTEVRNSRFGDVEPLGHDTRERLYDVISEDPGVYLTELARRTETPVSTVRYHVRVLVDAGLVERTTERGRTHLSPAGLDDALSPVRLEDGTRRAILVALDRLDRATGQELADHLGLTEATLSYHLQRLSDDGFVVREDDGRTVVNALATGAANLHATAES</sequence>
<keyword evidence="3" id="KW-1185">Reference proteome</keyword>
<dbReference type="InterPro" id="IPR011991">
    <property type="entry name" value="ArsR-like_HTH"/>
</dbReference>
<evidence type="ECO:0000313" key="2">
    <source>
        <dbReference type="EMBL" id="MBX0325496.1"/>
    </source>
</evidence>
<protein>
    <submittedName>
        <fullName evidence="2">Helix-turn-helix domain-containing protein</fullName>
    </submittedName>
</protein>
<comment type="caution">
    <text evidence="2">The sequence shown here is derived from an EMBL/GenBank/DDBJ whole genome shotgun (WGS) entry which is preliminary data.</text>
</comment>
<dbReference type="Pfam" id="PF12840">
    <property type="entry name" value="HTH_20"/>
    <property type="match status" value="2"/>
</dbReference>
<dbReference type="PROSITE" id="PS50987">
    <property type="entry name" value="HTH_ARSR_2"/>
    <property type="match status" value="1"/>
</dbReference>
<dbReference type="InterPro" id="IPR036388">
    <property type="entry name" value="WH-like_DNA-bd_sf"/>
</dbReference>
<dbReference type="InterPro" id="IPR036390">
    <property type="entry name" value="WH_DNA-bd_sf"/>
</dbReference>
<dbReference type="SMART" id="SM00418">
    <property type="entry name" value="HTH_ARSR"/>
    <property type="match status" value="2"/>
</dbReference>
<gene>
    <name evidence="2" type="ORF">EGH21_20930</name>
</gene>
<dbReference type="GO" id="GO:0003677">
    <property type="term" value="F:DNA binding"/>
    <property type="evidence" value="ECO:0007669"/>
    <property type="project" value="InterPro"/>
</dbReference>